<feature type="compositionally biased region" description="Gly residues" evidence="1">
    <location>
        <begin position="909"/>
        <end position="919"/>
    </location>
</feature>
<feature type="compositionally biased region" description="Basic and acidic residues" evidence="1">
    <location>
        <begin position="1189"/>
        <end position="1207"/>
    </location>
</feature>
<feature type="region of interest" description="Disordered" evidence="1">
    <location>
        <begin position="731"/>
        <end position="945"/>
    </location>
</feature>
<feature type="region of interest" description="Disordered" evidence="1">
    <location>
        <begin position="556"/>
        <end position="598"/>
    </location>
</feature>
<feature type="compositionally biased region" description="Gly residues" evidence="1">
    <location>
        <begin position="1456"/>
        <end position="1473"/>
    </location>
</feature>
<feature type="compositionally biased region" description="Low complexity" evidence="1">
    <location>
        <begin position="33"/>
        <end position="43"/>
    </location>
</feature>
<feature type="compositionally biased region" description="Basic and acidic residues" evidence="1">
    <location>
        <begin position="1355"/>
        <end position="1366"/>
    </location>
</feature>
<feature type="compositionally biased region" description="Low complexity" evidence="1">
    <location>
        <begin position="284"/>
        <end position="297"/>
    </location>
</feature>
<accession>A0A182U9R9</accession>
<feature type="compositionally biased region" description="Polar residues" evidence="1">
    <location>
        <begin position="83"/>
        <end position="98"/>
    </location>
</feature>
<evidence type="ECO:0000256" key="1">
    <source>
        <dbReference type="SAM" id="MobiDB-lite"/>
    </source>
</evidence>
<feature type="compositionally biased region" description="Polar residues" evidence="1">
    <location>
        <begin position="312"/>
        <end position="332"/>
    </location>
</feature>
<sequence>MEPSPALASAAKSATGSMSLSTIGGAAGEEAPRASQQQQPQLERSQRAVFHRAPAVTGSASANPLPASASTRTVSTVTRTTLSKHSTSNVTATRTTSKPLPAATTKREPVAKKVAAAPLPAGGEIGRRLVPSIAVNMKQRLRTTTETIKGERVAKVKSDAPAATITTASSSSAAKRVPLAAAAAAKTRNAVVVQGVETPAGMVPPVEDERTLITDRMQSLMLLDGVTKQQQQQEDKPPGGVVAEFFERPEPDTAVGTPRLRTSTMKRSHAARSPALPKDISGLSPVKGVVPVPVEVVSPPPKDKSAKRKSFLNRSQTDEPTGGARTTTNSASAGRYQRRLKMPHSSPDMYSSSNRSSPVKSSSSTEKSPTNSPRPPSSSNRSSPKHGGSPETTSKAGSSSPPARICSRLSGHSSGGTVNNSPSPCSPPARSPSLAYHMEQARRELVISPPRTNRLLKIVTESSGASSEEPKPKEIEPSFEALSIRDAEESVSGDVQMEVEPVEVVAAVVAEDLEDEISEEQSSSIGQYSKFSQILKSPTLEVATISDMLGDLAVADDNSVELEPPERMEVDEEAEMQVPSSAERRQEPVEDMEAGPSGLCAAMNGVAYHDDDEDEVEEAAPLQPVVVEPPSSRGYVAVVDVGEDDDLQQEQEMRPANRILFDNQFNDEFVVIENSPKSQLIQSLDEADIIVLRDNDGGEEEYGDRPPSRPSSGGYLEKKKKLVKMSSVEHFERKSLSPQRVGKLSTSSSCISRAKSMDESGAGLGGVGSSSSAGPASSSGTSANHIVSILKRKTAVESSTAASSASSNASPVTFSPSVVDTPIRSNRKQGILKKRCSLDESRYSRSHSPDDRSILVKHTRRNSFEDGASSNQQQQAHGILKQKSYESREDVSGAAASGGTSRNSIASGSGSGVSTGPGANGSISHGILKKKNDSSSTSTPSEPPKHVSISQAVILAAAEICQDMLLVDEDEAYDIKPILKPDHQAPVTPKPILKKKYSSENEEIRPILKSSRKSSREETSDSEEMKRSILKIDSPAKRTRCIVEQPAAGGSSGDLLLGSLGSASSSEAGTPGALSLVHSRSLEHPDSVAPAPIVPQVTNIEKPIISVAERIRNMEKFLSGGSSGGAQSASTSVTVSSSTGSAISRRESFRYKTQPVTSTEINSSAQQQQQQQQVSPCGSRSSPECVVEASDRFGGHDVDRSASEEQQQHSTGGDCVVNAVGNAAAGQLEDTPAAEPELRRVAPEHSCLRSSLELLIQRSASVDRPAPPVSFALPSDGCGISSCLPEELKPSSSSFELLSPTLGTAESNSHSIISGEFNLASLSSDSGVQFGGGRGGTEELSGTTDYVLSSSVKTSDSEKSPSKKTIDDDDDDDGEEELLNADEEQLLVVRVGDEESDEEEHPVPGRRKGGLAAALLLSPTSSCSSSHDGGGVGGVGPRLLRPCSSNSSASSESSKQGGGGAGGKVCGVAGAGSPGSSTPSSSPHSGSSSDLSDRESASTAAGADADRMFGGCVGFGRSS</sequence>
<feature type="compositionally biased region" description="Low complexity" evidence="1">
    <location>
        <begin position="769"/>
        <end position="783"/>
    </location>
</feature>
<proteinExistence type="predicted"/>
<feature type="region of interest" description="Disordered" evidence="1">
    <location>
        <begin position="981"/>
        <end position="1031"/>
    </location>
</feature>
<feature type="region of interest" description="Disordered" evidence="1">
    <location>
        <begin position="226"/>
        <end position="480"/>
    </location>
</feature>
<keyword evidence="3" id="KW-1185">Reference proteome</keyword>
<feature type="compositionally biased region" description="Low complexity" evidence="1">
    <location>
        <begin position="59"/>
        <end position="81"/>
    </location>
</feature>
<feature type="region of interest" description="Disordered" evidence="1">
    <location>
        <begin position="1"/>
        <end position="109"/>
    </location>
</feature>
<reference evidence="2" key="2">
    <citation type="submission" date="2020-05" db="UniProtKB">
        <authorList>
            <consortium name="EnsemblMetazoa"/>
        </authorList>
    </citation>
    <scope>IDENTIFICATION</scope>
    <source>
        <strain evidence="2">CM1001059</strain>
    </source>
</reference>
<feature type="compositionally biased region" description="Polar residues" evidence="1">
    <location>
        <begin position="390"/>
        <end position="401"/>
    </location>
</feature>
<feature type="compositionally biased region" description="Polar residues" evidence="1">
    <location>
        <begin position="410"/>
        <end position="420"/>
    </location>
</feature>
<feature type="region of interest" description="Disordered" evidence="1">
    <location>
        <begin position="1324"/>
        <end position="1519"/>
    </location>
</feature>
<feature type="compositionally biased region" description="Basic residues" evidence="1">
    <location>
        <begin position="825"/>
        <end position="835"/>
    </location>
</feature>
<name>A0A182U9R9_9DIPT</name>
<feature type="compositionally biased region" description="Basic and acidic residues" evidence="1">
    <location>
        <begin position="836"/>
        <end position="854"/>
    </location>
</feature>
<feature type="compositionally biased region" description="Low complexity" evidence="1">
    <location>
        <begin position="1437"/>
        <end position="1455"/>
    </location>
</feature>
<feature type="compositionally biased region" description="Low complexity" evidence="1">
    <location>
        <begin position="798"/>
        <end position="810"/>
    </location>
</feature>
<protein>
    <submittedName>
        <fullName evidence="2">Uncharacterized protein</fullName>
    </submittedName>
</protein>
<evidence type="ECO:0000313" key="3">
    <source>
        <dbReference type="Proteomes" id="UP000075902"/>
    </source>
</evidence>
<organism evidence="2 3">
    <name type="scientific">Anopheles melas</name>
    <dbReference type="NCBI Taxonomy" id="34690"/>
    <lineage>
        <taxon>Eukaryota</taxon>
        <taxon>Metazoa</taxon>
        <taxon>Ecdysozoa</taxon>
        <taxon>Arthropoda</taxon>
        <taxon>Hexapoda</taxon>
        <taxon>Insecta</taxon>
        <taxon>Pterygota</taxon>
        <taxon>Neoptera</taxon>
        <taxon>Endopterygota</taxon>
        <taxon>Diptera</taxon>
        <taxon>Nematocera</taxon>
        <taxon>Culicoidea</taxon>
        <taxon>Culicidae</taxon>
        <taxon>Anophelinae</taxon>
        <taxon>Anopheles</taxon>
    </lineage>
</organism>
<evidence type="ECO:0000313" key="2">
    <source>
        <dbReference type="EnsemblMetazoa" id="AMEC016517-PA"/>
    </source>
</evidence>
<feature type="region of interest" description="Disordered" evidence="1">
    <location>
        <begin position="1118"/>
        <end position="1214"/>
    </location>
</feature>
<feature type="compositionally biased region" description="Basic and acidic residues" evidence="1">
    <location>
        <begin position="1014"/>
        <end position="1027"/>
    </location>
</feature>
<feature type="compositionally biased region" description="Low complexity" evidence="1">
    <location>
        <begin position="1474"/>
        <end position="1490"/>
    </location>
</feature>
<feature type="compositionally biased region" description="Polar residues" evidence="1">
    <location>
        <begin position="1154"/>
        <end position="1165"/>
    </location>
</feature>
<reference evidence="3" key="1">
    <citation type="submission" date="2014-01" db="EMBL/GenBank/DDBJ databases">
        <title>The Genome Sequence of Anopheles melas CM1001059_A (V2).</title>
        <authorList>
            <consortium name="The Broad Institute Genomics Platform"/>
            <person name="Neafsey D.E."/>
            <person name="Besansky N."/>
            <person name="Howell P."/>
            <person name="Walton C."/>
            <person name="Young S.K."/>
            <person name="Zeng Q."/>
            <person name="Gargeya S."/>
            <person name="Fitzgerald M."/>
            <person name="Haas B."/>
            <person name="Abouelleil A."/>
            <person name="Allen A.W."/>
            <person name="Alvarado L."/>
            <person name="Arachchi H.M."/>
            <person name="Berlin A.M."/>
            <person name="Chapman S.B."/>
            <person name="Gainer-Dewar J."/>
            <person name="Goldberg J."/>
            <person name="Griggs A."/>
            <person name="Gujja S."/>
            <person name="Hansen M."/>
            <person name="Howarth C."/>
            <person name="Imamovic A."/>
            <person name="Ireland A."/>
            <person name="Larimer J."/>
            <person name="McCowan C."/>
            <person name="Murphy C."/>
            <person name="Pearson M."/>
            <person name="Poon T.W."/>
            <person name="Priest M."/>
            <person name="Roberts A."/>
            <person name="Saif S."/>
            <person name="Shea T."/>
            <person name="Sisk P."/>
            <person name="Sykes S."/>
            <person name="Wortman J."/>
            <person name="Nusbaum C."/>
            <person name="Birren B."/>
        </authorList>
    </citation>
    <scope>NUCLEOTIDE SEQUENCE [LARGE SCALE GENOMIC DNA]</scope>
    <source>
        <strain evidence="3">CM1001059</strain>
    </source>
</reference>
<feature type="compositionally biased region" description="Acidic residues" evidence="1">
    <location>
        <begin position="1367"/>
        <end position="1385"/>
    </location>
</feature>
<feature type="compositionally biased region" description="Low complexity" evidence="1">
    <location>
        <begin position="351"/>
        <end position="382"/>
    </location>
</feature>
<feature type="compositionally biased region" description="Low complexity" evidence="1">
    <location>
        <begin position="1"/>
        <end position="17"/>
    </location>
</feature>
<feature type="compositionally biased region" description="Low complexity" evidence="1">
    <location>
        <begin position="1338"/>
        <end position="1354"/>
    </location>
</feature>
<dbReference type="EnsemblMetazoa" id="AMEC016517-RA">
    <property type="protein sequence ID" value="AMEC016517-PA"/>
    <property type="gene ID" value="AMEC016517"/>
</dbReference>
<feature type="compositionally biased region" description="Low complexity" evidence="1">
    <location>
        <begin position="1125"/>
        <end position="1143"/>
    </location>
</feature>
<feature type="compositionally biased region" description="Basic and acidic residues" evidence="1">
    <location>
        <begin position="997"/>
        <end position="1006"/>
    </location>
</feature>
<dbReference type="Proteomes" id="UP000075902">
    <property type="component" value="Unassembled WGS sequence"/>
</dbReference>
<feature type="compositionally biased region" description="Low complexity" evidence="1">
    <location>
        <begin position="1410"/>
        <end position="1427"/>
    </location>
</feature>
<dbReference type="VEuPathDB" id="VectorBase:AMEC016517"/>
<feature type="region of interest" description="Disordered" evidence="1">
    <location>
        <begin position="695"/>
        <end position="719"/>
    </location>
</feature>